<dbReference type="NCBIfam" id="NF033881">
    <property type="entry name" value="aureocin_A53"/>
    <property type="match status" value="1"/>
</dbReference>
<dbReference type="KEGG" id="gmc:GY4MC1_3895"/>
<keyword evidence="1" id="KW-0614">Plasmid</keyword>
<reference evidence="1" key="1">
    <citation type="submission" date="2010-10" db="EMBL/GenBank/DDBJ databases">
        <title>Complete sequence of plasmid of Geobacillus sp. Y4.1MC1.</title>
        <authorList>
            <consortium name="US DOE Joint Genome Institute"/>
            <person name="Lucas S."/>
            <person name="Copeland A."/>
            <person name="Lapidus A."/>
            <person name="Cheng J.-F."/>
            <person name="Bruce D."/>
            <person name="Goodwin L."/>
            <person name="Pitluck S."/>
            <person name="Chertkov O."/>
            <person name="Zhang X."/>
            <person name="Detter J.C."/>
            <person name="Han C."/>
            <person name="Tapia R."/>
            <person name="Land M."/>
            <person name="Hauser L."/>
            <person name="Jeffries C."/>
            <person name="Kyrpides N."/>
            <person name="Ivanova N."/>
            <person name="Ovchinnikova G."/>
            <person name="Brumm P."/>
            <person name="Mead D."/>
            <person name="Woyke T."/>
        </authorList>
    </citation>
    <scope>NUCLEOTIDE SEQUENCE [LARGE SCALE GENOMIC DNA]</scope>
    <source>
        <strain evidence="1">Y4.1MC1</strain>
        <plasmid evidence="1">pGY4MC101</plasmid>
    </source>
</reference>
<geneLocation type="plasmid" evidence="1">
    <name>pGY4MC101</name>
</geneLocation>
<dbReference type="Pfam" id="PF11758">
    <property type="entry name" value="Bacteriocin_IIi"/>
    <property type="match status" value="1"/>
</dbReference>
<accession>A0A7U3YIQ8</accession>
<protein>
    <submittedName>
        <fullName evidence="1">Bacteriocin class II, aureocin-like protein</fullName>
    </submittedName>
</protein>
<dbReference type="InterPro" id="IPR020968">
    <property type="entry name" value="Bacteriocin_II_aureocin-like"/>
</dbReference>
<proteinExistence type="predicted"/>
<sequence>MATFLRIVAQLSSKAAKWALDNKDKVLKWIRDGMAIDWIIDKINDIVG</sequence>
<dbReference type="SMR" id="A0A7U3YIQ8"/>
<dbReference type="AlphaFoldDB" id="A0A7U3YIQ8"/>
<name>A0A7U3YIQ8_GEOS0</name>
<evidence type="ECO:0000313" key="1">
    <source>
        <dbReference type="EMBL" id="ADP76506.1"/>
    </source>
</evidence>
<gene>
    <name evidence="1" type="ORF">GY4MC1_3895</name>
</gene>
<dbReference type="EMBL" id="CP002294">
    <property type="protein sequence ID" value="ADP76506.1"/>
    <property type="molecule type" value="Genomic_DNA"/>
</dbReference>
<organism evidence="1">
    <name type="scientific">Geobacillus sp. (strain Y4.1MC1)</name>
    <dbReference type="NCBI Taxonomy" id="581103"/>
    <lineage>
        <taxon>Bacteria</taxon>
        <taxon>Bacillati</taxon>
        <taxon>Bacillota</taxon>
        <taxon>Bacilli</taxon>
        <taxon>Bacillales</taxon>
        <taxon>Anoxybacillaceae</taxon>
        <taxon>Geobacillus</taxon>
    </lineage>
</organism>